<keyword evidence="2" id="KW-1185">Reference proteome</keyword>
<dbReference type="AlphaFoldDB" id="A0A9P0L506"/>
<evidence type="ECO:0000313" key="2">
    <source>
        <dbReference type="Proteomes" id="UP001152888"/>
    </source>
</evidence>
<evidence type="ECO:0000313" key="1">
    <source>
        <dbReference type="EMBL" id="CAH1989683.1"/>
    </source>
</evidence>
<organism evidence="1 2">
    <name type="scientific">Acanthoscelides obtectus</name>
    <name type="common">Bean weevil</name>
    <name type="synonym">Bruchus obtectus</name>
    <dbReference type="NCBI Taxonomy" id="200917"/>
    <lineage>
        <taxon>Eukaryota</taxon>
        <taxon>Metazoa</taxon>
        <taxon>Ecdysozoa</taxon>
        <taxon>Arthropoda</taxon>
        <taxon>Hexapoda</taxon>
        <taxon>Insecta</taxon>
        <taxon>Pterygota</taxon>
        <taxon>Neoptera</taxon>
        <taxon>Endopterygota</taxon>
        <taxon>Coleoptera</taxon>
        <taxon>Polyphaga</taxon>
        <taxon>Cucujiformia</taxon>
        <taxon>Chrysomeloidea</taxon>
        <taxon>Chrysomelidae</taxon>
        <taxon>Bruchinae</taxon>
        <taxon>Bruchini</taxon>
        <taxon>Acanthoscelides</taxon>
    </lineage>
</organism>
<gene>
    <name evidence="1" type="ORF">ACAOBT_LOCUS19176</name>
</gene>
<sequence>MLSREHAFDASFYSGTSCQGGNRKQPKYTGLPEQRICLLRRNEVLSMRGIWKYHHRHRRTTKLPRRPIL</sequence>
<proteinExistence type="predicted"/>
<reference evidence="1" key="1">
    <citation type="submission" date="2022-03" db="EMBL/GenBank/DDBJ databases">
        <authorList>
            <person name="Sayadi A."/>
        </authorList>
    </citation>
    <scope>NUCLEOTIDE SEQUENCE</scope>
</reference>
<comment type="caution">
    <text evidence="1">The sequence shown here is derived from an EMBL/GenBank/DDBJ whole genome shotgun (WGS) entry which is preliminary data.</text>
</comment>
<protein>
    <submittedName>
        <fullName evidence="1">Uncharacterized protein</fullName>
    </submittedName>
</protein>
<name>A0A9P0L506_ACAOB</name>
<accession>A0A9P0L506</accession>
<dbReference type="Proteomes" id="UP001152888">
    <property type="component" value="Unassembled WGS sequence"/>
</dbReference>
<dbReference type="EMBL" id="CAKOFQ010007068">
    <property type="protein sequence ID" value="CAH1989683.1"/>
    <property type="molecule type" value="Genomic_DNA"/>
</dbReference>